<dbReference type="Gene3D" id="1.10.10.10">
    <property type="entry name" value="Winged helix-like DNA-binding domain superfamily/Winged helix DNA-binding domain"/>
    <property type="match status" value="1"/>
</dbReference>
<accession>A0A2U1TBY5</accession>
<evidence type="ECO:0000313" key="3">
    <source>
        <dbReference type="EMBL" id="PWC06407.1"/>
    </source>
</evidence>
<evidence type="ECO:0000313" key="4">
    <source>
        <dbReference type="Proteomes" id="UP000244962"/>
    </source>
</evidence>
<comment type="caution">
    <text evidence="3">The sequence shown here is derived from an EMBL/GenBank/DDBJ whole genome shotgun (WGS) entry which is preliminary data.</text>
</comment>
<protein>
    <submittedName>
        <fullName evidence="3">Transcriptional regulator</fullName>
    </submittedName>
</protein>
<comment type="similarity">
    <text evidence="1">Belongs to the ROK (NagC/XylR) family.</text>
</comment>
<dbReference type="InterPro" id="IPR043129">
    <property type="entry name" value="ATPase_NBD"/>
</dbReference>
<name>A0A2U1TBY5_9MICO</name>
<proteinExistence type="inferred from homology"/>
<dbReference type="Pfam" id="PF00480">
    <property type="entry name" value="ROK"/>
    <property type="match status" value="1"/>
</dbReference>
<reference evidence="4" key="1">
    <citation type="submission" date="2018-04" db="EMBL/GenBank/DDBJ databases">
        <authorList>
            <person name="Liu S."/>
            <person name="Wang Z."/>
            <person name="Li J."/>
        </authorList>
    </citation>
    <scope>NUCLEOTIDE SEQUENCE [LARGE SCALE GENOMIC DNA]</scope>
    <source>
        <strain evidence="4">622</strain>
    </source>
</reference>
<dbReference type="RefSeq" id="WP_108963395.1">
    <property type="nucleotide sequence ID" value="NZ_QEFB01000013.1"/>
</dbReference>
<evidence type="ECO:0000256" key="1">
    <source>
        <dbReference type="ARBA" id="ARBA00006479"/>
    </source>
</evidence>
<organism evidence="3 4">
    <name type="scientific">Mycetocola zhujimingii</name>
    <dbReference type="NCBI Taxonomy" id="2079792"/>
    <lineage>
        <taxon>Bacteria</taxon>
        <taxon>Bacillati</taxon>
        <taxon>Actinomycetota</taxon>
        <taxon>Actinomycetes</taxon>
        <taxon>Micrococcales</taxon>
        <taxon>Microbacteriaceae</taxon>
        <taxon>Mycetocola</taxon>
    </lineage>
</organism>
<dbReference type="InterPro" id="IPR036388">
    <property type="entry name" value="WH-like_DNA-bd_sf"/>
</dbReference>
<dbReference type="InterPro" id="IPR036390">
    <property type="entry name" value="WH_DNA-bd_sf"/>
</dbReference>
<dbReference type="InterPro" id="IPR049874">
    <property type="entry name" value="ROK_cs"/>
</dbReference>
<dbReference type="PANTHER" id="PTHR18964">
    <property type="entry name" value="ROK (REPRESSOR, ORF, KINASE) FAMILY"/>
    <property type="match status" value="1"/>
</dbReference>
<dbReference type="EMBL" id="QEFB01000013">
    <property type="protein sequence ID" value="PWC06407.1"/>
    <property type="molecule type" value="Genomic_DNA"/>
</dbReference>
<keyword evidence="4" id="KW-1185">Reference proteome</keyword>
<dbReference type="SUPFAM" id="SSF46785">
    <property type="entry name" value="Winged helix' DNA-binding domain"/>
    <property type="match status" value="1"/>
</dbReference>
<dbReference type="Proteomes" id="UP000244962">
    <property type="component" value="Unassembled WGS sequence"/>
</dbReference>
<dbReference type="PANTHER" id="PTHR18964:SF149">
    <property type="entry name" value="BIFUNCTIONAL UDP-N-ACETYLGLUCOSAMINE 2-EPIMERASE_N-ACETYLMANNOSAMINE KINASE"/>
    <property type="match status" value="1"/>
</dbReference>
<dbReference type="SUPFAM" id="SSF53067">
    <property type="entry name" value="Actin-like ATPase domain"/>
    <property type="match status" value="1"/>
</dbReference>
<dbReference type="Gene3D" id="3.30.420.40">
    <property type="match status" value="2"/>
</dbReference>
<dbReference type="AlphaFoldDB" id="A0A2U1TBY5"/>
<dbReference type="Pfam" id="PF13412">
    <property type="entry name" value="HTH_24"/>
    <property type="match status" value="1"/>
</dbReference>
<dbReference type="PROSITE" id="PS01125">
    <property type="entry name" value="ROK"/>
    <property type="match status" value="1"/>
</dbReference>
<gene>
    <name evidence="3" type="ORF">DF223_12490</name>
</gene>
<dbReference type="InterPro" id="IPR000600">
    <property type="entry name" value="ROK"/>
</dbReference>
<feature type="region of interest" description="Disordered" evidence="2">
    <location>
        <begin position="394"/>
        <end position="413"/>
    </location>
</feature>
<sequence>MSKPAGVHTLIRQTHEDRVLQVLREHGALTRGQIAEHVGLSRTTLSEITNVLLERGAITTTNTDGDIRAGRGRPAERLVLDPGAGQFMGVDFGHSRVRIAVSDAAHHIIASGVEFYDPDSGWAERVDSCFRLIEQVGADSGIHYGALQGIGIGFPGPFSPRMPKPVPTSDSGTAVPAGQFVYDSFAERFDTSIIIDNNTRFAALAEAIWGSDAGVQSLVYARLSDGIGGGLVVGGHLVTGTSGFAGELGHISVSPNGVLCRCGKRGCVETVASVPAIFASCTARGVAINSLEDLRAAVAKGDPVVVGVLRDAGDALGRVLGSLAVALNPAEIVIAGDIVHIAGVIFEQAVATIGYELLPVPEAAPHIRVAHLGDDVGALGAIAALFHRSPLLASYPETTQPEPHRGPTQRNIS</sequence>
<evidence type="ECO:0000256" key="2">
    <source>
        <dbReference type="SAM" id="MobiDB-lite"/>
    </source>
</evidence>